<organism evidence="9 10">
    <name type="scientific">Nitzschia inconspicua</name>
    <dbReference type="NCBI Taxonomy" id="303405"/>
    <lineage>
        <taxon>Eukaryota</taxon>
        <taxon>Sar</taxon>
        <taxon>Stramenopiles</taxon>
        <taxon>Ochrophyta</taxon>
        <taxon>Bacillariophyta</taxon>
        <taxon>Bacillariophyceae</taxon>
        <taxon>Bacillariophycidae</taxon>
        <taxon>Bacillariales</taxon>
        <taxon>Bacillariaceae</taxon>
        <taxon>Nitzschia</taxon>
    </lineage>
</organism>
<keyword evidence="3 7" id="KW-0812">Transmembrane</keyword>
<feature type="transmembrane region" description="Helical" evidence="7">
    <location>
        <begin position="264"/>
        <end position="283"/>
    </location>
</feature>
<dbReference type="OrthoDB" id="407410at2759"/>
<dbReference type="Proteomes" id="UP000693970">
    <property type="component" value="Unassembled WGS sequence"/>
</dbReference>
<dbReference type="InterPro" id="IPR058533">
    <property type="entry name" value="Cation_efflux_TM"/>
</dbReference>
<feature type="transmembrane region" description="Helical" evidence="7">
    <location>
        <begin position="303"/>
        <end position="319"/>
    </location>
</feature>
<dbReference type="Pfam" id="PF01545">
    <property type="entry name" value="Cation_efflux"/>
    <property type="match status" value="1"/>
</dbReference>
<evidence type="ECO:0000259" key="8">
    <source>
        <dbReference type="Pfam" id="PF01545"/>
    </source>
</evidence>
<dbReference type="GO" id="GO:0016020">
    <property type="term" value="C:membrane"/>
    <property type="evidence" value="ECO:0007669"/>
    <property type="project" value="UniProtKB-SubCell"/>
</dbReference>
<gene>
    <name evidence="9" type="ORF">IV203_003041</name>
</gene>
<dbReference type="AlphaFoldDB" id="A0A9K3L2U0"/>
<comment type="caution">
    <text evidence="9">The sequence shown here is derived from an EMBL/GenBank/DDBJ whole genome shotgun (WGS) entry which is preliminary data.</text>
</comment>
<keyword evidence="4 7" id="KW-1133">Transmembrane helix</keyword>
<dbReference type="EMBL" id="JAGRRH010000016">
    <property type="protein sequence ID" value="KAG7353686.1"/>
    <property type="molecule type" value="Genomic_DNA"/>
</dbReference>
<keyword evidence="10" id="KW-1185">Reference proteome</keyword>
<sequence length="578" mass="64591">MPSSCLQCSRLVLLGVSTTRLPLKQSRGLQTARQPWAILTFVQRKGSWRWQETAPRNMDIRLMSRTVATSIFSTDERDDCQKRPPWYLATDVPLSATARKCRSSLAKPLLVHNFANMSNSVQRRFYKPSMRNLLDNLKSPLSLKQEQASQTTPPLKARPLPLFRDIQVPRFGLDAEKANRSLQNARKEQARAKTAANVRRALYGNLIICASKLGAWLSSGSSSMMSEFVHSVVDCGNQALLLMGLRDSQNAADKLHPYGYGKSVYFWALVSALGTFFLGAGISMSHSVTQLMEPSLSDITNEVWAVLVMSFLVDGYVLYKTVSEIQAERPNDVSFWQHVKKIRDPATLAVLLEDGAACLGIVIAIAGIGASHLTNNPVFDGMAGVGISCLLGGIGLALVRVNHRFLIGQGVEREILDGIEKIIRSRSSIDHVSSIQSQWTGPETFSFKAEIDFDGTYLSALLMPRYQSEFEKASNNLEGELEVLLSWYAEDVIRAIEREVRHIEAMIRQKYPGAEYIELEPMSKHADRFAIDDSFEEKLLLIEKEEIQRLVRVLHQKKDSKTQKPDAFPNGAADTSER</sequence>
<dbReference type="InterPro" id="IPR040177">
    <property type="entry name" value="SLC30A9"/>
</dbReference>
<dbReference type="GO" id="GO:0006829">
    <property type="term" value="P:zinc ion transport"/>
    <property type="evidence" value="ECO:0007669"/>
    <property type="project" value="InterPro"/>
</dbReference>
<dbReference type="InterPro" id="IPR002524">
    <property type="entry name" value="Cation_efflux"/>
</dbReference>
<protein>
    <submittedName>
        <fullName evidence="9">Cation efflux family-domain containing protein</fullName>
    </submittedName>
</protein>
<evidence type="ECO:0000256" key="4">
    <source>
        <dbReference type="ARBA" id="ARBA00022989"/>
    </source>
</evidence>
<evidence type="ECO:0000256" key="2">
    <source>
        <dbReference type="ARBA" id="ARBA00022448"/>
    </source>
</evidence>
<evidence type="ECO:0000256" key="3">
    <source>
        <dbReference type="ARBA" id="ARBA00022692"/>
    </source>
</evidence>
<proteinExistence type="predicted"/>
<keyword evidence="2" id="KW-0813">Transport</keyword>
<dbReference type="PANTHER" id="PTHR13414">
    <property type="entry name" value="HUEL-CATION TRANSPORTER"/>
    <property type="match status" value="1"/>
</dbReference>
<comment type="subcellular location">
    <subcellularLocation>
        <location evidence="1">Membrane</location>
        <topology evidence="1">Multi-pass membrane protein</topology>
    </subcellularLocation>
</comment>
<feature type="domain" description="Cation efflux protein transmembrane" evidence="8">
    <location>
        <begin position="200"/>
        <end position="403"/>
    </location>
</feature>
<feature type="transmembrane region" description="Helical" evidence="7">
    <location>
        <begin position="381"/>
        <end position="399"/>
    </location>
</feature>
<evidence type="ECO:0000313" key="10">
    <source>
        <dbReference type="Proteomes" id="UP000693970"/>
    </source>
</evidence>
<dbReference type="GO" id="GO:0006882">
    <property type="term" value="P:intracellular zinc ion homeostasis"/>
    <property type="evidence" value="ECO:0007669"/>
    <property type="project" value="TreeGrafter"/>
</dbReference>
<feature type="region of interest" description="Disordered" evidence="6">
    <location>
        <begin position="556"/>
        <end position="578"/>
    </location>
</feature>
<feature type="transmembrane region" description="Helical" evidence="7">
    <location>
        <begin position="348"/>
        <end position="369"/>
    </location>
</feature>
<evidence type="ECO:0000256" key="5">
    <source>
        <dbReference type="ARBA" id="ARBA00023136"/>
    </source>
</evidence>
<keyword evidence="5 7" id="KW-0472">Membrane</keyword>
<accession>A0A9K3L2U0</accession>
<dbReference type="GO" id="GO:0008324">
    <property type="term" value="F:monoatomic cation transmembrane transporter activity"/>
    <property type="evidence" value="ECO:0007669"/>
    <property type="project" value="InterPro"/>
</dbReference>
<evidence type="ECO:0000256" key="1">
    <source>
        <dbReference type="ARBA" id="ARBA00004141"/>
    </source>
</evidence>
<evidence type="ECO:0000256" key="7">
    <source>
        <dbReference type="SAM" id="Phobius"/>
    </source>
</evidence>
<reference evidence="9" key="2">
    <citation type="submission" date="2021-04" db="EMBL/GenBank/DDBJ databases">
        <authorList>
            <person name="Podell S."/>
        </authorList>
    </citation>
    <scope>NUCLEOTIDE SEQUENCE</scope>
    <source>
        <strain evidence="9">Hildebrandi</strain>
    </source>
</reference>
<dbReference type="NCBIfam" id="TIGR01297">
    <property type="entry name" value="CDF"/>
    <property type="match status" value="1"/>
</dbReference>
<reference evidence="9" key="1">
    <citation type="journal article" date="2021" name="Sci. Rep.">
        <title>Diploid genomic architecture of Nitzschia inconspicua, an elite biomass production diatom.</title>
        <authorList>
            <person name="Oliver A."/>
            <person name="Podell S."/>
            <person name="Pinowska A."/>
            <person name="Traller J.C."/>
            <person name="Smith S.R."/>
            <person name="McClure R."/>
            <person name="Beliaev A."/>
            <person name="Bohutskyi P."/>
            <person name="Hill E.A."/>
            <person name="Rabines A."/>
            <person name="Zheng H."/>
            <person name="Allen L.Z."/>
            <person name="Kuo A."/>
            <person name="Grigoriev I.V."/>
            <person name="Allen A.E."/>
            <person name="Hazlebeck D."/>
            <person name="Allen E.E."/>
        </authorList>
    </citation>
    <scope>NUCLEOTIDE SEQUENCE</scope>
    <source>
        <strain evidence="9">Hildebrandi</strain>
    </source>
</reference>
<dbReference type="GO" id="GO:0005783">
    <property type="term" value="C:endoplasmic reticulum"/>
    <property type="evidence" value="ECO:0007669"/>
    <property type="project" value="TreeGrafter"/>
</dbReference>
<name>A0A9K3L2U0_9STRA</name>
<dbReference type="PANTHER" id="PTHR13414:SF9">
    <property type="entry name" value="PROTON-COUPLED ZINC ANTIPORTER SLC30A9, MITOCHONDRIAL"/>
    <property type="match status" value="1"/>
</dbReference>
<evidence type="ECO:0000256" key="6">
    <source>
        <dbReference type="SAM" id="MobiDB-lite"/>
    </source>
</evidence>
<evidence type="ECO:0000313" key="9">
    <source>
        <dbReference type="EMBL" id="KAG7353686.1"/>
    </source>
</evidence>